<evidence type="ECO:0000313" key="3">
    <source>
        <dbReference type="Proteomes" id="UP001164794"/>
    </source>
</evidence>
<proteinExistence type="predicted"/>
<dbReference type="Gene3D" id="3.40.50.10320">
    <property type="entry name" value="LmbE-like"/>
    <property type="match status" value="1"/>
</dbReference>
<dbReference type="SUPFAM" id="SSF102588">
    <property type="entry name" value="LmbE-like"/>
    <property type="match status" value="1"/>
</dbReference>
<accession>A0A9E9L8T1</accession>
<dbReference type="InterPro" id="IPR003737">
    <property type="entry name" value="GlcNAc_PI_deacetylase-related"/>
</dbReference>
<protein>
    <submittedName>
        <fullName evidence="1">PIG-L family deacetylase</fullName>
    </submittedName>
</protein>
<keyword evidence="3" id="KW-1185">Reference proteome</keyword>
<sequence>MIMLLIAAVLLASLVLAVFLVYRHMGNKKTDLRMKQLEKPVAKLLDTVDLDRAEKLMIVAHPDDETIWGGGHLLQDTGRYLVVCITAGTDSVRDEELKNAMAICQAQYLKLGFPDLDRQQKQDRWKTAGTDIKATLEIIMTAKDWQSIVTHNPRGEYGHRHHKMTSRFVTNAFRKRIAKDNLFYFGIYYKPRYRKKLRRHQPLPADIADLKISGMLPEYPSQAGPRKSYEHMFHYEDWVKYRDWNGFTTFLRSKNIIP</sequence>
<dbReference type="AlphaFoldDB" id="A0A9E9L8T1"/>
<dbReference type="PANTHER" id="PTHR12993">
    <property type="entry name" value="N-ACETYLGLUCOSAMINYL-PHOSPHATIDYLINOSITOL DE-N-ACETYLASE-RELATED"/>
    <property type="match status" value="1"/>
</dbReference>
<dbReference type="Proteomes" id="UP001164819">
    <property type="component" value="Chromosome"/>
</dbReference>
<dbReference type="RefSeq" id="WP_269263890.1">
    <property type="nucleotide sequence ID" value="NZ_CP098248.1"/>
</dbReference>
<evidence type="ECO:0000313" key="2">
    <source>
        <dbReference type="EMBL" id="WAV96413.1"/>
    </source>
</evidence>
<dbReference type="EMBL" id="CP098251">
    <property type="protein sequence ID" value="WAV90658.1"/>
    <property type="molecule type" value="Genomic_DNA"/>
</dbReference>
<gene>
    <name evidence="2" type="ORF">NB645_06060</name>
    <name evidence="1" type="ORF">NB646_07280</name>
</gene>
<dbReference type="PANTHER" id="PTHR12993:SF11">
    <property type="entry name" value="N-ACETYLGLUCOSAMINYL-PHOSPHATIDYLINOSITOL DE-N-ACETYLASE"/>
    <property type="match status" value="1"/>
</dbReference>
<dbReference type="Pfam" id="PF02585">
    <property type="entry name" value="PIG-L"/>
    <property type="match status" value="1"/>
</dbReference>
<dbReference type="InterPro" id="IPR024078">
    <property type="entry name" value="LmbE-like_dom_sf"/>
</dbReference>
<dbReference type="EMBL" id="CP098248">
    <property type="protein sequence ID" value="WAV96413.1"/>
    <property type="molecule type" value="Genomic_DNA"/>
</dbReference>
<organism evidence="1">
    <name type="scientific">Oxalobacter aliiformigenes</name>
    <dbReference type="NCBI Taxonomy" id="2946593"/>
    <lineage>
        <taxon>Bacteria</taxon>
        <taxon>Pseudomonadati</taxon>
        <taxon>Pseudomonadota</taxon>
        <taxon>Betaproteobacteria</taxon>
        <taxon>Burkholderiales</taxon>
        <taxon>Oxalobacteraceae</taxon>
        <taxon>Oxalobacter</taxon>
    </lineage>
</organism>
<name>A0A9E9L8T1_9BURK</name>
<dbReference type="Proteomes" id="UP001164794">
    <property type="component" value="Chromosome"/>
</dbReference>
<reference evidence="2" key="1">
    <citation type="journal article" date="2022" name="Front. Microbiol.">
        <title>New perspectives on an old grouping: The genomic and phenotypic variability of Oxalobacter formigenes and the implications for calcium oxalate stone prevention.</title>
        <authorList>
            <person name="Chmiel J.A."/>
            <person name="Carr C."/>
            <person name="Stuivenberg G.A."/>
            <person name="Venema R."/>
            <person name="Chanyi R.M."/>
            <person name="Al K.F."/>
            <person name="Giguere D."/>
            <person name="Say H."/>
            <person name="Akouris P.P."/>
            <person name="Dominguez Romero S.A."/>
            <person name="Kwong A."/>
            <person name="Tai V."/>
            <person name="Koval S.F."/>
            <person name="Razvi H."/>
            <person name="Bjazevic J."/>
            <person name="Burton J.P."/>
        </authorList>
    </citation>
    <scope>NUCLEOTIDE SEQUENCE</scope>
    <source>
        <strain evidence="2">HOxNP-1</strain>
    </source>
</reference>
<evidence type="ECO:0000313" key="1">
    <source>
        <dbReference type="EMBL" id="WAV90658.1"/>
    </source>
</evidence>
<dbReference type="GO" id="GO:0016811">
    <property type="term" value="F:hydrolase activity, acting on carbon-nitrogen (but not peptide) bonds, in linear amides"/>
    <property type="evidence" value="ECO:0007669"/>
    <property type="project" value="TreeGrafter"/>
</dbReference>
<reference evidence="1" key="2">
    <citation type="journal article" date="2022" name="Front. Microbiol.">
        <title>New perspectives on an old grouping: The genomic and phenotypic variability of Oxalobacter formigenes and the implications for calcium oxalate stone prevention.</title>
        <authorList>
            <person name="Chmiel J.A."/>
            <person name="Carr C."/>
            <person name="Stuivenberg G.A."/>
            <person name="Venema R."/>
            <person name="Chanyi R.M."/>
            <person name="Al K.F."/>
            <person name="Giguere D."/>
            <person name="Say H."/>
            <person name="Akouris P.P."/>
            <person name="Dominguez Romero S.A."/>
            <person name="Kwong A."/>
            <person name="Tai V."/>
            <person name="Koval S.F."/>
            <person name="Razvi H."/>
            <person name="Bjazevic J."/>
            <person name="Burton J.P."/>
        </authorList>
    </citation>
    <scope>NUCLEOTIDE SEQUENCE</scope>
    <source>
        <strain evidence="1">OxK</strain>
    </source>
</reference>